<dbReference type="AlphaFoldDB" id="A0A6V7PH48"/>
<reference evidence="2" key="1">
    <citation type="submission" date="2020-07" db="EMBL/GenBank/DDBJ databases">
        <authorList>
            <person name="Lin J."/>
        </authorList>
    </citation>
    <scope>NUCLEOTIDE SEQUENCE</scope>
</reference>
<gene>
    <name evidence="2" type="ORF">CB5_LOCUS13406</name>
</gene>
<dbReference type="Pfam" id="PF13966">
    <property type="entry name" value="zf-RVT"/>
    <property type="match status" value="1"/>
</dbReference>
<sequence length="147" mass="17068">MLSMRHVLHGAFEQMREHTRWKATSTGRFTLSSAISYMNRQQSSSLNHGISARTQVGIKLAERIPHFEDSWPLYQEQSETRDHLFFHCPLSQQVWFASQVEPAYPVLTTRIRTYCFASTPLESNINILIGWSSRYSSFSQRVDKLAK</sequence>
<name>A0A6V7PH48_ANACO</name>
<organism evidence="2">
    <name type="scientific">Ananas comosus var. bracteatus</name>
    <name type="common">red pineapple</name>
    <dbReference type="NCBI Taxonomy" id="296719"/>
    <lineage>
        <taxon>Eukaryota</taxon>
        <taxon>Viridiplantae</taxon>
        <taxon>Streptophyta</taxon>
        <taxon>Embryophyta</taxon>
        <taxon>Tracheophyta</taxon>
        <taxon>Spermatophyta</taxon>
        <taxon>Magnoliopsida</taxon>
        <taxon>Liliopsida</taxon>
        <taxon>Poales</taxon>
        <taxon>Bromeliaceae</taxon>
        <taxon>Bromelioideae</taxon>
        <taxon>Ananas</taxon>
    </lineage>
</organism>
<dbReference type="EMBL" id="LR862148">
    <property type="protein sequence ID" value="CAD1830195.1"/>
    <property type="molecule type" value="Genomic_DNA"/>
</dbReference>
<evidence type="ECO:0000313" key="2">
    <source>
        <dbReference type="EMBL" id="CAD1830195.1"/>
    </source>
</evidence>
<accession>A0A6V7PH48</accession>
<evidence type="ECO:0000259" key="1">
    <source>
        <dbReference type="Pfam" id="PF13966"/>
    </source>
</evidence>
<dbReference type="InterPro" id="IPR026960">
    <property type="entry name" value="RVT-Znf"/>
</dbReference>
<feature type="domain" description="Reverse transcriptase zinc-binding" evidence="1">
    <location>
        <begin position="52"/>
        <end position="95"/>
    </location>
</feature>
<protein>
    <recommendedName>
        <fullName evidence="1">Reverse transcriptase zinc-binding domain-containing protein</fullName>
    </recommendedName>
</protein>
<proteinExistence type="predicted"/>